<dbReference type="InterPro" id="IPR014862">
    <property type="entry name" value="TrwC"/>
</dbReference>
<organism evidence="4 5">
    <name type="scientific">Emticicia soli</name>
    <dbReference type="NCBI Taxonomy" id="2027878"/>
    <lineage>
        <taxon>Bacteria</taxon>
        <taxon>Pseudomonadati</taxon>
        <taxon>Bacteroidota</taxon>
        <taxon>Cytophagia</taxon>
        <taxon>Cytophagales</taxon>
        <taxon>Leadbetterellaceae</taxon>
        <taxon>Emticicia</taxon>
    </lineage>
</organism>
<reference evidence="5" key="1">
    <citation type="journal article" date="2019" name="Int. J. Syst. Evol. Microbiol.">
        <title>The Global Catalogue of Microorganisms (GCM) 10K type strain sequencing project: providing services to taxonomists for standard genome sequencing and annotation.</title>
        <authorList>
            <consortium name="The Broad Institute Genomics Platform"/>
            <consortium name="The Broad Institute Genome Sequencing Center for Infectious Disease"/>
            <person name="Wu L."/>
            <person name="Ma J."/>
        </authorList>
    </citation>
    <scope>NUCLEOTIDE SEQUENCE [LARGE SCALE GENOMIC DNA]</scope>
    <source>
        <strain evidence="5">KCTC 52344</strain>
    </source>
</reference>
<dbReference type="Proteomes" id="UP001597510">
    <property type="component" value="Unassembled WGS sequence"/>
</dbReference>
<name>A0ABW5J5J2_9BACT</name>
<proteinExistence type="predicted"/>
<evidence type="ECO:0000313" key="4">
    <source>
        <dbReference type="EMBL" id="MFD2520384.1"/>
    </source>
</evidence>
<evidence type="ECO:0000259" key="3">
    <source>
        <dbReference type="Pfam" id="PF13538"/>
    </source>
</evidence>
<dbReference type="CDD" id="cd17933">
    <property type="entry name" value="DEXSc_RecD-like"/>
    <property type="match status" value="1"/>
</dbReference>
<dbReference type="PANTHER" id="PTHR43788">
    <property type="entry name" value="DNA2/NAM7 HELICASE FAMILY MEMBER"/>
    <property type="match status" value="1"/>
</dbReference>
<feature type="region of interest" description="Disordered" evidence="1">
    <location>
        <begin position="886"/>
        <end position="917"/>
    </location>
</feature>
<gene>
    <name evidence="4" type="primary">mobF</name>
    <name evidence="4" type="ORF">ACFSR2_05790</name>
</gene>
<dbReference type="Pfam" id="PF13538">
    <property type="entry name" value="UvrD_C_2"/>
    <property type="match status" value="1"/>
</dbReference>
<dbReference type="NCBIfam" id="NF041492">
    <property type="entry name" value="MobF"/>
    <property type="match status" value="1"/>
</dbReference>
<comment type="caution">
    <text evidence="4">The sequence shown here is derived from an EMBL/GenBank/DDBJ whole genome shotgun (WGS) entry which is preliminary data.</text>
</comment>
<evidence type="ECO:0000256" key="1">
    <source>
        <dbReference type="SAM" id="MobiDB-lite"/>
    </source>
</evidence>
<dbReference type="SUPFAM" id="SSF55464">
    <property type="entry name" value="Origin of replication-binding domain, RBD-like"/>
    <property type="match status" value="1"/>
</dbReference>
<dbReference type="RefSeq" id="WP_340239019.1">
    <property type="nucleotide sequence ID" value="NZ_JBBEWC010000011.1"/>
</dbReference>
<feature type="compositionally biased region" description="Basic and acidic residues" evidence="1">
    <location>
        <begin position="898"/>
        <end position="917"/>
    </location>
</feature>
<dbReference type="EMBL" id="JBHULC010000005">
    <property type="protein sequence ID" value="MFD2520384.1"/>
    <property type="molecule type" value="Genomic_DNA"/>
</dbReference>
<protein>
    <submittedName>
        <fullName evidence="4">MobF family relaxase</fullName>
    </submittedName>
</protein>
<sequence length="917" mass="104300">MIRMIQSSSAAHAKAYFRDALSKSDYYVDDQELQGKIQGLLAKRIGIKGQVTKDLFNDLCDNIHPQTGKPLSPRTKDDRTVGYDINFHCPKSVSILHVLSKDEHILVAFEKSVTETMQDIEQDSKTRVRTKGRDEERATGELLWVDFTHQTARPVDESMPDPHLHAHCFVFNITWDEEEKRLKACQFRDIKREMPYYQVRFQKRLADNLIKEGYQIRPTKTSFEVVGVPQRVIDLFSKRTDEIGRVAREKGITDARELDGLGARTRSKKQKGHSMEELKEEWRRQIHEQAVKEGGTENPIVRYAPKKEEKLLSPSICVDYALQHCFERASVYQDRRLLATAYRYGIGHAAVSVEAITEHFKQEDSLIHVKEKGKVMTTTRQVLSEEQRMVRLAQQGQGKLWPLYQKLPEIKATGQQKDAIVHILNTTHRVSIVTGKAGTGKTSTLQELVPLIEQTGKTVTMVAPSAEASRGMLRQEGFRGAETVAKLLADKKMQEKLLGQVLIVEEAGMLGTKDMSALLELTNNQNARLILVGDTRQHASVVRGDALRILNTVGGIKTAEISKVYRERNENYKKAVEDLSIGNVPGAFEKLDELGAIQSIDPMKPYETLVSDYLETIKNKKTALVISPTHQQSDEVTDTIRKKLRASGLLGKRELAVSRLQNMNLTEAQKSDWRNFKEGQVIQFNQNLKNIARGSVWTITQSTARGTLIQNEDKQIVELPKDCSKDYELYEKSMISLAKNDVIRITRNGFDEQKNRLNNGQMMQVLKVSKDGKIKLRNIVSKAEYELDKDFGHLTHAYCITSHASQGKTVDEVFIAQPAATFPATDAKQFYVSVSRGRERVRIYTDDKAQLMDYASQLGDRQSAIELVRRKTLDAVIIEQHIREKSSKDVLSPNQRNKVKENKYPRSKPDRDYEPRI</sequence>
<dbReference type="InterPro" id="IPR027785">
    <property type="entry name" value="UvrD-like_helicase_C"/>
</dbReference>
<keyword evidence="5" id="KW-1185">Reference proteome</keyword>
<feature type="domain" description="TrwC relaxase" evidence="2">
    <location>
        <begin position="11"/>
        <end position="288"/>
    </location>
</feature>
<dbReference type="Pfam" id="PF13604">
    <property type="entry name" value="AAA_30"/>
    <property type="match status" value="1"/>
</dbReference>
<evidence type="ECO:0000259" key="2">
    <source>
        <dbReference type="Pfam" id="PF08751"/>
    </source>
</evidence>
<accession>A0ABW5J5J2</accession>
<dbReference type="InterPro" id="IPR027417">
    <property type="entry name" value="P-loop_NTPase"/>
</dbReference>
<dbReference type="Gene3D" id="3.40.50.300">
    <property type="entry name" value="P-loop containing nucleotide triphosphate hydrolases"/>
    <property type="match status" value="2"/>
</dbReference>
<feature type="domain" description="UvrD-like helicase C-terminal" evidence="3">
    <location>
        <begin position="796"/>
        <end position="844"/>
    </location>
</feature>
<dbReference type="SUPFAM" id="SSF52540">
    <property type="entry name" value="P-loop containing nucleoside triphosphate hydrolases"/>
    <property type="match status" value="2"/>
</dbReference>
<dbReference type="CDD" id="cd18809">
    <property type="entry name" value="SF1_C_RecD"/>
    <property type="match status" value="1"/>
</dbReference>
<evidence type="ECO:0000313" key="5">
    <source>
        <dbReference type="Proteomes" id="UP001597510"/>
    </source>
</evidence>
<dbReference type="InterPro" id="IPR050534">
    <property type="entry name" value="Coronavir_polyprotein_1ab"/>
</dbReference>
<dbReference type="Pfam" id="PF08751">
    <property type="entry name" value="TrwC"/>
    <property type="match status" value="1"/>
</dbReference>